<evidence type="ECO:0000313" key="3">
    <source>
        <dbReference type="Proteomes" id="UP000673394"/>
    </source>
</evidence>
<dbReference type="EMBL" id="JAGKSP010000005">
    <property type="protein sequence ID" value="MBP3964058.1"/>
    <property type="molecule type" value="Genomic_DNA"/>
</dbReference>
<dbReference type="InterPro" id="IPR051465">
    <property type="entry name" value="Cell_Envelope_Struct_Comp"/>
</dbReference>
<dbReference type="PANTHER" id="PTHR43308">
    <property type="entry name" value="OUTER MEMBRANE PROTEIN ALPHA-RELATED"/>
    <property type="match status" value="1"/>
</dbReference>
<dbReference type="CDD" id="cd00688">
    <property type="entry name" value="ISOPREN_C2_like"/>
    <property type="match status" value="1"/>
</dbReference>
<dbReference type="Gene3D" id="2.60.40.10">
    <property type="entry name" value="Immunoglobulins"/>
    <property type="match status" value="1"/>
</dbReference>
<dbReference type="PROSITE" id="PS51272">
    <property type="entry name" value="SLH"/>
    <property type="match status" value="3"/>
</dbReference>
<dbReference type="Gene3D" id="2.170.130.30">
    <property type="match status" value="1"/>
</dbReference>
<organism evidence="2 3">
    <name type="scientific">Paenibacillus lignilyticus</name>
    <dbReference type="NCBI Taxonomy" id="1172615"/>
    <lineage>
        <taxon>Bacteria</taxon>
        <taxon>Bacillati</taxon>
        <taxon>Bacillota</taxon>
        <taxon>Bacilli</taxon>
        <taxon>Bacillales</taxon>
        <taxon>Paenibacillaceae</taxon>
        <taxon>Paenibacillus</taxon>
    </lineage>
</organism>
<dbReference type="Pfam" id="PF00395">
    <property type="entry name" value="SLH"/>
    <property type="match status" value="3"/>
</dbReference>
<dbReference type="InterPro" id="IPR027954">
    <property type="entry name" value="Transcobalamin-like_C"/>
</dbReference>
<protein>
    <submittedName>
        <fullName evidence="2">S-layer homology domain-containing protein</fullName>
    </submittedName>
</protein>
<name>A0ABS5CDJ6_9BACL</name>
<reference evidence="2 3" key="1">
    <citation type="submission" date="2021-04" db="EMBL/GenBank/DDBJ databases">
        <title>Paenibacillus sp. DLE-14 whole genome sequence.</title>
        <authorList>
            <person name="Ham Y.J."/>
        </authorList>
    </citation>
    <scope>NUCLEOTIDE SEQUENCE [LARGE SCALE GENOMIC DNA]</scope>
    <source>
        <strain evidence="2 3">DLE-14</strain>
    </source>
</reference>
<dbReference type="InterPro" id="IPR008930">
    <property type="entry name" value="Terpenoid_cyclase/PrenylTrfase"/>
</dbReference>
<dbReference type="PANTHER" id="PTHR43308:SF5">
    <property type="entry name" value="S-LAYER PROTEIN _ PEPTIDOGLYCAN ENDO-BETA-N-ACETYLGLUCOSAMINIDASE"/>
    <property type="match status" value="1"/>
</dbReference>
<feature type="domain" description="SLH" evidence="1">
    <location>
        <begin position="1063"/>
        <end position="1121"/>
    </location>
</feature>
<accession>A0ABS5CDJ6</accession>
<dbReference type="Gene3D" id="1.50.10.20">
    <property type="match status" value="1"/>
</dbReference>
<sequence>MKPARAAAAFDLEATIEAASSYFEKSANGVGSDWSAIGLIKAGKQIPDTYAQSLINRVKYSQGSFDRVTELERTIIALTAAGQDATDIAGIDLIEKLYISENMTSQGINGPIFALIALDAGRYEVQSDASWTREAIIDVIAARQNADGGFSLSVGNNSDPDITAMALIALAPYGDNATVKSMDLLADLTHWLSVNQSPEGGYVVTYGKGMPWESSVDSSESVSQAIIGLTASGIDPTGPDYTKNGITLIDKLMQFRLPDGTFSHTADMLVSNGMATEQALQALDAYKLLGEGKGERLYDFTGTLPGLEPIPAAPVKIRIEGPEPNQTFSEGTVNAATPLEALKSLSSVSGLELEISSKWGMLALEIEQIAYDHYNGDYGNWDFAIHRGNAWLTSSDGAIDQIPLKPSDQLVIYYNNYDTVPIDSIQALPESGTSLNEDHAFDIRVYKLKMDYSTFKLIPVLAEGVNVDIIREGETISTQTTSAECTARFDGLPAGSYTVSVSQYIPNSGPAVVHTTMPLEVRSGIQPIELPLPSGDQPTVTIPTDDRPYIIGIADSDSQKQIAITIPETNQSLVMLNLPPTTDLPAIEAKKGSVTFSIPQGTQLISGDGSSVELLTSKNKSDSVLVSRMQTLISSGSVLDRLNEAITVGGGAGRIEFDSFITLTFAGLKGNQAAYIEHGSPHVIQQFASDGEGLASGKDEYAYDSGNDLIVKTKHFTDYVAFTTKAVTIPAIPTPRVTVSVDKLTINKGYVLQNTSIELQPGDTAWSVLKRSLDAKGISYKTEYYASFGSVYVQAIDGDGEFDHGRYSGWMYNVNGQYPSYGSSSYTLKNGDKVEWRYTTDLGKDLGATSSQWPDLSEDTTTIEVSAHNQQDQSISITQAMKDKGKVVIHIPDITSKLFLDLNEVRGSSPSILAERGDISFAMDKGTAIQSGKWKFELLSKYAADDSYMVKLVNDSLASGNKKLATLSHVIGMGGEKESYIFDRPVTIIVKGGKDQAAGYIENNTFTPIPVYDTEEQGAKATKDDKKLTYAFIVGNDLVIKTNHFTSFVTYSVAGPASNVDLIKQYSDAKQIAPWATGAVEAATSKGFVQGISGKLNPKTKITRAEFAKLMVEVLGLNLTSVATDNFTDVPQNKWFAAYINTAYNAGMIAGFENRFHPNETITREQMAAIIVRALKLKPSLSTVPLLDLELVSQWAQADVQTVSALQIMQGSENRFNPVDSVTREMAIVVAMRAYTYKQENNL</sequence>
<evidence type="ECO:0000313" key="2">
    <source>
        <dbReference type="EMBL" id="MBP3964058.1"/>
    </source>
</evidence>
<dbReference type="SUPFAM" id="SSF48239">
    <property type="entry name" value="Terpenoid cyclases/Protein prenyltransferases"/>
    <property type="match status" value="1"/>
</dbReference>
<gene>
    <name evidence="2" type="ORF">I8J30_15175</name>
</gene>
<dbReference type="Pfam" id="PF14478">
    <property type="entry name" value="DUF4430"/>
    <property type="match status" value="1"/>
</dbReference>
<proteinExistence type="predicted"/>
<dbReference type="InterPro" id="IPR001119">
    <property type="entry name" value="SLH_dom"/>
</dbReference>
<evidence type="ECO:0000259" key="1">
    <source>
        <dbReference type="PROSITE" id="PS51272"/>
    </source>
</evidence>
<comment type="caution">
    <text evidence="2">The sequence shown here is derived from an EMBL/GenBank/DDBJ whole genome shotgun (WGS) entry which is preliminary data.</text>
</comment>
<dbReference type="RefSeq" id="WP_210659020.1">
    <property type="nucleotide sequence ID" value="NZ_JAGKSP010000005.1"/>
</dbReference>
<dbReference type="Proteomes" id="UP000673394">
    <property type="component" value="Unassembled WGS sequence"/>
</dbReference>
<keyword evidence="3" id="KW-1185">Reference proteome</keyword>
<feature type="domain" description="SLH" evidence="1">
    <location>
        <begin position="1187"/>
        <end position="1243"/>
    </location>
</feature>
<dbReference type="InterPro" id="IPR013783">
    <property type="entry name" value="Ig-like_fold"/>
</dbReference>
<feature type="domain" description="SLH" evidence="1">
    <location>
        <begin position="1123"/>
        <end position="1185"/>
    </location>
</feature>